<dbReference type="PANTHER" id="PTHR10057:SF0">
    <property type="entry name" value="TRANSLOCATOR PROTEIN"/>
    <property type="match status" value="1"/>
</dbReference>
<feature type="transmembrane region" description="Helical" evidence="6">
    <location>
        <begin position="73"/>
        <end position="90"/>
    </location>
</feature>
<dbReference type="OrthoDB" id="529996at2"/>
<dbReference type="EMBL" id="MRCB01000003">
    <property type="protein sequence ID" value="OKH25564.1"/>
    <property type="molecule type" value="Genomic_DNA"/>
</dbReference>
<evidence type="ECO:0000256" key="6">
    <source>
        <dbReference type="SAM" id="Phobius"/>
    </source>
</evidence>
<gene>
    <name evidence="7" type="ORF">NIES593_04285</name>
</gene>
<dbReference type="RefSeq" id="WP_073598407.1">
    <property type="nucleotide sequence ID" value="NZ_MRCB01000003.1"/>
</dbReference>
<dbReference type="Gene3D" id="1.20.1260.100">
    <property type="entry name" value="TspO/MBR protein"/>
    <property type="match status" value="1"/>
</dbReference>
<dbReference type="Proteomes" id="UP000186868">
    <property type="component" value="Unassembled WGS sequence"/>
</dbReference>
<reference evidence="7 8" key="1">
    <citation type="submission" date="2016-11" db="EMBL/GenBank/DDBJ databases">
        <title>Draft Genome Sequences of Nine Cyanobacterial Strains from Diverse Habitats.</title>
        <authorList>
            <person name="Zhu T."/>
            <person name="Hou S."/>
            <person name="Lu X."/>
            <person name="Hess W.R."/>
        </authorList>
    </citation>
    <scope>NUCLEOTIDE SEQUENCE [LARGE SCALE GENOMIC DNA]</scope>
    <source>
        <strain evidence="7 8">NIES-593</strain>
    </source>
</reference>
<evidence type="ECO:0000256" key="4">
    <source>
        <dbReference type="ARBA" id="ARBA00022989"/>
    </source>
</evidence>
<feature type="transmembrane region" description="Helical" evidence="6">
    <location>
        <begin position="43"/>
        <end position="61"/>
    </location>
</feature>
<evidence type="ECO:0000256" key="3">
    <source>
        <dbReference type="ARBA" id="ARBA00022692"/>
    </source>
</evidence>
<dbReference type="STRING" id="1921803.NIES593_04285"/>
<dbReference type="InterPro" id="IPR038330">
    <property type="entry name" value="TspO/MBR-related_sf"/>
</dbReference>
<protein>
    <submittedName>
        <fullName evidence="7">TspO protein</fullName>
    </submittedName>
</protein>
<accession>A0A1U7HPV4</accession>
<evidence type="ECO:0000313" key="7">
    <source>
        <dbReference type="EMBL" id="OKH25564.1"/>
    </source>
</evidence>
<dbReference type="GO" id="GO:0033013">
    <property type="term" value="P:tetrapyrrole metabolic process"/>
    <property type="evidence" value="ECO:0007669"/>
    <property type="project" value="UniProtKB-ARBA"/>
</dbReference>
<dbReference type="AlphaFoldDB" id="A0A1U7HPV4"/>
<keyword evidence="4 6" id="KW-1133">Transmembrane helix</keyword>
<dbReference type="PANTHER" id="PTHR10057">
    <property type="entry name" value="PERIPHERAL-TYPE BENZODIAZEPINE RECEPTOR"/>
    <property type="match status" value="1"/>
</dbReference>
<dbReference type="GO" id="GO:0016020">
    <property type="term" value="C:membrane"/>
    <property type="evidence" value="ECO:0007669"/>
    <property type="project" value="UniProtKB-SubCell"/>
</dbReference>
<name>A0A1U7HPV4_9CYAN</name>
<keyword evidence="8" id="KW-1185">Reference proteome</keyword>
<feature type="transmembrane region" description="Helical" evidence="6">
    <location>
        <begin position="102"/>
        <end position="122"/>
    </location>
</feature>
<evidence type="ECO:0000313" key="8">
    <source>
        <dbReference type="Proteomes" id="UP000186868"/>
    </source>
</evidence>
<keyword evidence="5 6" id="KW-0472">Membrane</keyword>
<dbReference type="InterPro" id="IPR004307">
    <property type="entry name" value="TspO_MBR"/>
</dbReference>
<feature type="transmembrane region" description="Helical" evidence="6">
    <location>
        <begin position="128"/>
        <end position="147"/>
    </location>
</feature>
<evidence type="ECO:0000256" key="1">
    <source>
        <dbReference type="ARBA" id="ARBA00004141"/>
    </source>
</evidence>
<comment type="subcellular location">
    <subcellularLocation>
        <location evidence="1">Membrane</location>
        <topology evidence="1">Multi-pass membrane protein</topology>
    </subcellularLocation>
</comment>
<dbReference type="CDD" id="cd15904">
    <property type="entry name" value="TSPO_MBR"/>
    <property type="match status" value="1"/>
</dbReference>
<dbReference type="PIRSF" id="PIRSF005859">
    <property type="entry name" value="PBR"/>
    <property type="match status" value="1"/>
</dbReference>
<sequence length="157" mass="17919">MIPSWLAIASITFAIAFALNRVSPRGRRWFSRLRRPNWLTFEWAIPLIWIVIFICGTWSAYLVWETAPGSSRTWWLMAFYLLVEVAILAYMPVMCNLRSLRVGTFIGATGFFLGLILGLLVFPVSREAGFLLLPYLIWSPIGTFVTWQTIDLNPGDA</sequence>
<evidence type="ECO:0000256" key="5">
    <source>
        <dbReference type="ARBA" id="ARBA00023136"/>
    </source>
</evidence>
<dbReference type="Pfam" id="PF03073">
    <property type="entry name" value="TspO_MBR"/>
    <property type="match status" value="1"/>
</dbReference>
<evidence type="ECO:0000256" key="2">
    <source>
        <dbReference type="ARBA" id="ARBA00007524"/>
    </source>
</evidence>
<comment type="caution">
    <text evidence="7">The sequence shown here is derived from an EMBL/GenBank/DDBJ whole genome shotgun (WGS) entry which is preliminary data.</text>
</comment>
<proteinExistence type="inferred from homology"/>
<organism evidence="7 8">
    <name type="scientific">Hydrococcus rivularis NIES-593</name>
    <dbReference type="NCBI Taxonomy" id="1921803"/>
    <lineage>
        <taxon>Bacteria</taxon>
        <taxon>Bacillati</taxon>
        <taxon>Cyanobacteriota</taxon>
        <taxon>Cyanophyceae</taxon>
        <taxon>Pleurocapsales</taxon>
        <taxon>Hydrococcaceae</taxon>
        <taxon>Hydrococcus</taxon>
    </lineage>
</organism>
<comment type="similarity">
    <text evidence="2">Belongs to the TspO/BZRP family.</text>
</comment>
<keyword evidence="3 6" id="KW-0812">Transmembrane</keyword>
<feature type="transmembrane region" description="Helical" evidence="6">
    <location>
        <begin position="6"/>
        <end position="22"/>
    </location>
</feature>